<keyword evidence="2" id="KW-0479">Metal-binding</keyword>
<proteinExistence type="predicted"/>
<dbReference type="PANTHER" id="PTHR11228">
    <property type="entry name" value="RADICAL SAM DOMAIN PROTEIN"/>
    <property type="match status" value="1"/>
</dbReference>
<dbReference type="SMART" id="SM00729">
    <property type="entry name" value="Elp3"/>
    <property type="match status" value="1"/>
</dbReference>
<dbReference type="PROSITE" id="PS51918">
    <property type="entry name" value="RADICAL_SAM"/>
    <property type="match status" value="1"/>
</dbReference>
<dbReference type="Proteomes" id="UP000886876">
    <property type="component" value="Unassembled WGS sequence"/>
</dbReference>
<accession>A0A9D1G6C3</accession>
<dbReference type="GO" id="GO:0046872">
    <property type="term" value="F:metal ion binding"/>
    <property type="evidence" value="ECO:0007669"/>
    <property type="project" value="UniProtKB-KW"/>
</dbReference>
<keyword evidence="4" id="KW-0411">Iron-sulfur</keyword>
<name>A0A9D1G6C3_9FIRM</name>
<reference evidence="6" key="2">
    <citation type="journal article" date="2021" name="PeerJ">
        <title>Extensive microbial diversity within the chicken gut microbiome revealed by metagenomics and culture.</title>
        <authorList>
            <person name="Gilroy R."/>
            <person name="Ravi A."/>
            <person name="Getino M."/>
            <person name="Pursley I."/>
            <person name="Horton D.L."/>
            <person name="Alikhan N.F."/>
            <person name="Baker D."/>
            <person name="Gharbi K."/>
            <person name="Hall N."/>
            <person name="Watson M."/>
            <person name="Adriaenssens E.M."/>
            <person name="Foster-Nyarko E."/>
            <person name="Jarju S."/>
            <person name="Secka A."/>
            <person name="Antonio M."/>
            <person name="Oren A."/>
            <person name="Chaudhuri R.R."/>
            <person name="La Ragione R."/>
            <person name="Hildebrand F."/>
            <person name="Pallen M.J."/>
        </authorList>
    </citation>
    <scope>NUCLEOTIDE SEQUENCE</scope>
    <source>
        <strain evidence="6">ChiHecec3B27-6122</strain>
    </source>
</reference>
<dbReference type="SUPFAM" id="SSF102114">
    <property type="entry name" value="Radical SAM enzymes"/>
    <property type="match status" value="1"/>
</dbReference>
<dbReference type="SFLD" id="SFLDG01386">
    <property type="entry name" value="main_SPASM_domain-containing"/>
    <property type="match status" value="1"/>
</dbReference>
<dbReference type="InterPro" id="IPR007197">
    <property type="entry name" value="rSAM"/>
</dbReference>
<dbReference type="GO" id="GO:0003824">
    <property type="term" value="F:catalytic activity"/>
    <property type="evidence" value="ECO:0007669"/>
    <property type="project" value="InterPro"/>
</dbReference>
<evidence type="ECO:0000259" key="5">
    <source>
        <dbReference type="PROSITE" id="PS51918"/>
    </source>
</evidence>
<comment type="caution">
    <text evidence="6">The sequence shown here is derived from an EMBL/GenBank/DDBJ whole genome shotgun (WGS) entry which is preliminary data.</text>
</comment>
<dbReference type="GO" id="GO:0051536">
    <property type="term" value="F:iron-sulfur cluster binding"/>
    <property type="evidence" value="ECO:0007669"/>
    <property type="project" value="UniProtKB-KW"/>
</dbReference>
<evidence type="ECO:0000256" key="4">
    <source>
        <dbReference type="ARBA" id="ARBA00023014"/>
    </source>
</evidence>
<protein>
    <submittedName>
        <fullName evidence="6">Radical SAM protein</fullName>
    </submittedName>
</protein>
<evidence type="ECO:0000256" key="2">
    <source>
        <dbReference type="ARBA" id="ARBA00022723"/>
    </source>
</evidence>
<dbReference type="InterPro" id="IPR058240">
    <property type="entry name" value="rSAM_sf"/>
</dbReference>
<reference evidence="6" key="1">
    <citation type="submission" date="2020-10" db="EMBL/GenBank/DDBJ databases">
        <authorList>
            <person name="Gilroy R."/>
        </authorList>
    </citation>
    <scope>NUCLEOTIDE SEQUENCE</scope>
    <source>
        <strain evidence="6">ChiHecec3B27-6122</strain>
    </source>
</reference>
<evidence type="ECO:0000256" key="3">
    <source>
        <dbReference type="ARBA" id="ARBA00023004"/>
    </source>
</evidence>
<dbReference type="SFLD" id="SFLDG01067">
    <property type="entry name" value="SPASM/twitch_domain_containing"/>
    <property type="match status" value="1"/>
</dbReference>
<organism evidence="6 7">
    <name type="scientific">Candidatus Scatomorpha pullistercoris</name>
    <dbReference type="NCBI Taxonomy" id="2840929"/>
    <lineage>
        <taxon>Bacteria</taxon>
        <taxon>Bacillati</taxon>
        <taxon>Bacillota</taxon>
        <taxon>Clostridia</taxon>
        <taxon>Eubacteriales</taxon>
        <taxon>Candidatus Scatomorpha</taxon>
    </lineage>
</organism>
<feature type="domain" description="Radical SAM core" evidence="5">
    <location>
        <begin position="86"/>
        <end position="307"/>
    </location>
</feature>
<keyword evidence="3" id="KW-0408">Iron</keyword>
<dbReference type="AlphaFoldDB" id="A0A9D1G6C3"/>
<dbReference type="Gene3D" id="3.20.20.70">
    <property type="entry name" value="Aldolase class I"/>
    <property type="match status" value="1"/>
</dbReference>
<dbReference type="InterPro" id="IPR013785">
    <property type="entry name" value="Aldolase_TIM"/>
</dbReference>
<dbReference type="EMBL" id="DVJS01000147">
    <property type="protein sequence ID" value="HIS97514.1"/>
    <property type="molecule type" value="Genomic_DNA"/>
</dbReference>
<dbReference type="CDD" id="cd01335">
    <property type="entry name" value="Radical_SAM"/>
    <property type="match status" value="1"/>
</dbReference>
<dbReference type="InterPro" id="IPR050377">
    <property type="entry name" value="Radical_SAM_PqqE_MftC-like"/>
</dbReference>
<evidence type="ECO:0000313" key="6">
    <source>
        <dbReference type="EMBL" id="HIS97514.1"/>
    </source>
</evidence>
<dbReference type="InterPro" id="IPR006638">
    <property type="entry name" value="Elp3/MiaA/NifB-like_rSAM"/>
</dbReference>
<dbReference type="NCBIfam" id="TIGR04085">
    <property type="entry name" value="rSAM_more_4Fe4S"/>
    <property type="match status" value="1"/>
</dbReference>
<dbReference type="PANTHER" id="PTHR11228:SF7">
    <property type="entry name" value="PQQA PEPTIDE CYCLASE"/>
    <property type="match status" value="1"/>
</dbReference>
<gene>
    <name evidence="6" type="ORF">IAD42_06010</name>
</gene>
<keyword evidence="1" id="KW-0949">S-adenosyl-L-methionine</keyword>
<evidence type="ECO:0000313" key="7">
    <source>
        <dbReference type="Proteomes" id="UP000886876"/>
    </source>
</evidence>
<dbReference type="SFLD" id="SFLDS00029">
    <property type="entry name" value="Radical_SAM"/>
    <property type="match status" value="1"/>
</dbReference>
<evidence type="ECO:0000256" key="1">
    <source>
        <dbReference type="ARBA" id="ARBA00022691"/>
    </source>
</evidence>
<dbReference type="InterPro" id="IPR023885">
    <property type="entry name" value="4Fe4S-binding_SPASM_dom"/>
</dbReference>
<dbReference type="Pfam" id="PF04055">
    <property type="entry name" value="Radical_SAM"/>
    <property type="match status" value="1"/>
</dbReference>
<sequence length="473" mass="53231">MYMRLKERFELRGWKKLPYALVDRRALSPKFLRREEMDALRLCNGRVDLDMGIIPAVTREQALRFERLGVVERCEPGTVLAPGQEYRLYPSRYIRTAHWSVTGRCNYRCRHCYMSAPDAKLGELDHESVMGIVQELGECGVRSVTLTGGEPLVRRDFLEIVDALLERGIMIPTIYSNGRLVTDELLDALEARGIRPEFNMSYDGPGYHDWLRGVPGAEGYAEAAFLRCRERGFPTGAEMCIFGDNKNSLRESVRRLANWGCRSLKVNPVGNVGAWKEGGYGQAIGMEELFGLYLDYIPQYYEDGMPLTIQLGGFFAASPRWPGQYDIPLMRPCGEPETSCICGHARQVMYISAEGRALPCMALSGMELQNEFPLITELGLAKCLDDSRYMRFIDTRVSEYMEHNPACAECEYSHICAGGCRASALESDPEALFGPDPYACSLFRGGWAPRIRAAAEGAISKLNNQVQIKENER</sequence>